<reference evidence="1 2" key="1">
    <citation type="submission" date="2020-02" db="EMBL/GenBank/DDBJ databases">
        <title>Rhodobacter algicola sp. nov., isolated from microalga culture.</title>
        <authorList>
            <person name="Park C.-Y."/>
        </authorList>
    </citation>
    <scope>NUCLEOTIDE SEQUENCE [LARGE SCALE GENOMIC DNA]</scope>
    <source>
        <strain evidence="1 2">ETT8</strain>
    </source>
</reference>
<evidence type="ECO:0000313" key="2">
    <source>
        <dbReference type="Proteomes" id="UP000481421"/>
    </source>
</evidence>
<proteinExistence type="predicted"/>
<dbReference type="Proteomes" id="UP000481421">
    <property type="component" value="Unassembled WGS sequence"/>
</dbReference>
<evidence type="ECO:0000313" key="1">
    <source>
        <dbReference type="EMBL" id="NEX46558.1"/>
    </source>
</evidence>
<dbReference type="Pfam" id="PF13671">
    <property type="entry name" value="AAA_33"/>
    <property type="match status" value="1"/>
</dbReference>
<dbReference type="Gene3D" id="3.40.50.300">
    <property type="entry name" value="P-loop containing nucleotide triphosphate hydrolases"/>
    <property type="match status" value="1"/>
</dbReference>
<comment type="caution">
    <text evidence="1">The sequence shown here is derived from an EMBL/GenBank/DDBJ whole genome shotgun (WGS) entry which is preliminary data.</text>
</comment>
<sequence>MSGPVIALCGFPGSGKTTLARRLAQRLGAGLVEYDRFETFTRRPLPEVLDWLAAGAPYAQLQAPGLEEALRLAARGGAVVFDTPLGRAHPQTGGLIDRCFWLDCPADLALARKVAQLSREVPDADSARFVEWLSGYLALYPTITRPACHVQIERVVPLCDMTIDGTAGIDTILETLVAKCDFLKGA</sequence>
<name>A0A6B3RNY9_9RHOB</name>
<dbReference type="EMBL" id="JAAIKE010000003">
    <property type="protein sequence ID" value="NEX46558.1"/>
    <property type="molecule type" value="Genomic_DNA"/>
</dbReference>
<dbReference type="SUPFAM" id="SSF52540">
    <property type="entry name" value="P-loop containing nucleoside triphosphate hydrolases"/>
    <property type="match status" value="1"/>
</dbReference>
<keyword evidence="2" id="KW-1185">Reference proteome</keyword>
<dbReference type="AlphaFoldDB" id="A0A6B3RNY9"/>
<dbReference type="InterPro" id="IPR027417">
    <property type="entry name" value="P-loop_NTPase"/>
</dbReference>
<dbReference type="RefSeq" id="WP_164611398.1">
    <property type="nucleotide sequence ID" value="NZ_JAAIKE010000003.1"/>
</dbReference>
<organism evidence="1 2">
    <name type="scientific">Pseudotabrizicola algicola</name>
    <dbReference type="NCBI Taxonomy" id="2709381"/>
    <lineage>
        <taxon>Bacteria</taxon>
        <taxon>Pseudomonadati</taxon>
        <taxon>Pseudomonadota</taxon>
        <taxon>Alphaproteobacteria</taxon>
        <taxon>Rhodobacterales</taxon>
        <taxon>Paracoccaceae</taxon>
        <taxon>Pseudotabrizicola</taxon>
    </lineage>
</organism>
<gene>
    <name evidence="1" type="ORF">G3572_10110</name>
</gene>
<protein>
    <submittedName>
        <fullName evidence="1">AAA family ATPase</fullName>
    </submittedName>
</protein>
<accession>A0A6B3RNY9</accession>